<keyword evidence="2" id="KW-0012">Acyltransferase</keyword>
<dbReference type="GO" id="GO:0016747">
    <property type="term" value="F:acyltransferase activity, transferring groups other than amino-acyl groups"/>
    <property type="evidence" value="ECO:0007669"/>
    <property type="project" value="InterPro"/>
</dbReference>
<dbReference type="AlphaFoldDB" id="A0A318TLV8"/>
<evidence type="ECO:0000259" key="3">
    <source>
        <dbReference type="PROSITE" id="PS51186"/>
    </source>
</evidence>
<gene>
    <name evidence="4" type="ORF">BJ122_10415</name>
</gene>
<dbReference type="InterPro" id="IPR000182">
    <property type="entry name" value="GNAT_dom"/>
</dbReference>
<dbReference type="Proteomes" id="UP000248148">
    <property type="component" value="Unassembled WGS sequence"/>
</dbReference>
<dbReference type="InterPro" id="IPR016181">
    <property type="entry name" value="Acyl_CoA_acyltransferase"/>
</dbReference>
<dbReference type="PANTHER" id="PTHR43877:SF1">
    <property type="entry name" value="ACETYLTRANSFERASE"/>
    <property type="match status" value="1"/>
</dbReference>
<reference evidence="4 5" key="1">
    <citation type="submission" date="2018-06" db="EMBL/GenBank/DDBJ databases">
        <title>Genomic Encyclopedia of Archaeal and Bacterial Type Strains, Phase II (KMG-II): from individual species to whole genera.</title>
        <authorList>
            <person name="Goeker M."/>
        </authorList>
    </citation>
    <scope>NUCLEOTIDE SEQUENCE [LARGE SCALE GENOMIC DNA]</scope>
    <source>
        <strain evidence="4 5">JCM 11668</strain>
    </source>
</reference>
<dbReference type="PANTHER" id="PTHR43877">
    <property type="entry name" value="AMINOALKYLPHOSPHONATE N-ACETYLTRANSFERASE-RELATED-RELATED"/>
    <property type="match status" value="1"/>
</dbReference>
<dbReference type="Pfam" id="PF13508">
    <property type="entry name" value="Acetyltransf_7"/>
    <property type="match status" value="1"/>
</dbReference>
<organism evidence="4 5">
    <name type="scientific">Rhodopseudomonas faecalis</name>
    <dbReference type="NCBI Taxonomy" id="99655"/>
    <lineage>
        <taxon>Bacteria</taxon>
        <taxon>Pseudomonadati</taxon>
        <taxon>Pseudomonadota</taxon>
        <taxon>Alphaproteobacteria</taxon>
        <taxon>Hyphomicrobiales</taxon>
        <taxon>Nitrobacteraceae</taxon>
        <taxon>Rhodopseudomonas</taxon>
    </lineage>
</organism>
<evidence type="ECO:0000256" key="1">
    <source>
        <dbReference type="ARBA" id="ARBA00022679"/>
    </source>
</evidence>
<dbReference type="InterPro" id="IPR050832">
    <property type="entry name" value="Bact_Acetyltransf"/>
</dbReference>
<comment type="caution">
    <text evidence="4">The sequence shown here is derived from an EMBL/GenBank/DDBJ whole genome shotgun (WGS) entry which is preliminary data.</text>
</comment>
<dbReference type="PROSITE" id="PS51186">
    <property type="entry name" value="GNAT"/>
    <property type="match status" value="1"/>
</dbReference>
<dbReference type="SUPFAM" id="SSF55729">
    <property type="entry name" value="Acyl-CoA N-acyltransferases (Nat)"/>
    <property type="match status" value="1"/>
</dbReference>
<protein>
    <submittedName>
        <fullName evidence="4">Putative N-acetyltransferase YhbS</fullName>
    </submittedName>
</protein>
<keyword evidence="5" id="KW-1185">Reference proteome</keyword>
<dbReference type="Gene3D" id="3.40.630.30">
    <property type="match status" value="1"/>
</dbReference>
<proteinExistence type="predicted"/>
<sequence>MDRARRKCYAAPLMTDLALTIIPETANDAQAIERLHERTFGPGRFALSAYRLREHVDHLFELSFTAWVNTLLVGSVRQLPIAIGDVPALLLGPLTVEPPFRGRGVGKALLQRALDDARAQGHRLVLLVGDEPYYGRNGFKAIPKGRVTMPGPVDPRRLLVAELVDGAFNDVSGAIRPDWRYARKS</sequence>
<evidence type="ECO:0000256" key="2">
    <source>
        <dbReference type="ARBA" id="ARBA00023315"/>
    </source>
</evidence>
<name>A0A318TLV8_9BRAD</name>
<evidence type="ECO:0000313" key="4">
    <source>
        <dbReference type="EMBL" id="PYF04038.1"/>
    </source>
</evidence>
<accession>A0A318TLV8</accession>
<dbReference type="EMBL" id="QJTI01000004">
    <property type="protein sequence ID" value="PYF04038.1"/>
    <property type="molecule type" value="Genomic_DNA"/>
</dbReference>
<dbReference type="CDD" id="cd04301">
    <property type="entry name" value="NAT_SF"/>
    <property type="match status" value="1"/>
</dbReference>
<keyword evidence="1 4" id="KW-0808">Transferase</keyword>
<evidence type="ECO:0000313" key="5">
    <source>
        <dbReference type="Proteomes" id="UP000248148"/>
    </source>
</evidence>
<feature type="domain" description="N-acetyltransferase" evidence="3">
    <location>
        <begin position="19"/>
        <end position="160"/>
    </location>
</feature>